<keyword evidence="1 5" id="KW-0489">Methyltransferase</keyword>
<keyword evidence="2 5" id="KW-0808">Transferase</keyword>
<proteinExistence type="inferred from homology"/>
<dbReference type="GO" id="GO:0001510">
    <property type="term" value="P:RNA methylation"/>
    <property type="evidence" value="ECO:0007669"/>
    <property type="project" value="InterPro"/>
</dbReference>
<evidence type="ECO:0000259" key="6">
    <source>
        <dbReference type="PROSITE" id="PS51686"/>
    </source>
</evidence>
<accession>A0A224Z1S5</accession>
<dbReference type="PROSITE" id="PS50890">
    <property type="entry name" value="PUA"/>
    <property type="match status" value="1"/>
</dbReference>
<evidence type="ECO:0000256" key="1">
    <source>
        <dbReference type="ARBA" id="ARBA00022603"/>
    </source>
</evidence>
<dbReference type="InterPro" id="IPR001678">
    <property type="entry name" value="MeTrfase_RsmB-F_NOP2_dom"/>
</dbReference>
<feature type="binding site" evidence="5">
    <location>
        <begin position="267"/>
        <end position="273"/>
    </location>
    <ligand>
        <name>S-adenosyl-L-methionine</name>
        <dbReference type="ChEBI" id="CHEBI:59789"/>
    </ligand>
</feature>
<feature type="binding site" evidence="5">
    <location>
        <position position="291"/>
    </location>
    <ligand>
        <name>S-adenosyl-L-methionine</name>
        <dbReference type="ChEBI" id="CHEBI:59789"/>
    </ligand>
</feature>
<comment type="similarity">
    <text evidence="5">Belongs to the class I-like SAM-binding methyltransferase superfamily. RsmB/NOP family.</text>
</comment>
<dbReference type="InterPro" id="IPR049560">
    <property type="entry name" value="MeTrfase_RsmB-F_NOP2_cat"/>
</dbReference>
<keyword evidence="3 5" id="KW-0949">S-adenosyl-L-methionine</keyword>
<dbReference type="PANTHER" id="PTHR22807:SF34">
    <property type="entry name" value="TRNA (CYTOSINE(72)-C(5))-METHYLTRANSFERASE NSUN6"/>
    <property type="match status" value="1"/>
</dbReference>
<evidence type="ECO:0000313" key="7">
    <source>
        <dbReference type="EMBL" id="MAA20871.1"/>
    </source>
</evidence>
<dbReference type="GO" id="GO:0008173">
    <property type="term" value="F:RNA methyltransferase activity"/>
    <property type="evidence" value="ECO:0007669"/>
    <property type="project" value="InterPro"/>
</dbReference>
<protein>
    <submittedName>
        <fullName evidence="7">Methyltransferase NSUN6-like protein</fullName>
    </submittedName>
</protein>
<dbReference type="AlphaFoldDB" id="A0A224Z1S5"/>
<feature type="binding site" evidence="5">
    <location>
        <position position="318"/>
    </location>
    <ligand>
        <name>S-adenosyl-L-methionine</name>
        <dbReference type="ChEBI" id="CHEBI:59789"/>
    </ligand>
</feature>
<dbReference type="SUPFAM" id="SSF53335">
    <property type="entry name" value="S-adenosyl-L-methionine-dependent methyltransferases"/>
    <property type="match status" value="1"/>
</dbReference>
<dbReference type="InterPro" id="IPR036974">
    <property type="entry name" value="PUA_sf"/>
</dbReference>
<dbReference type="InterPro" id="IPR002478">
    <property type="entry name" value="PUA"/>
</dbReference>
<dbReference type="SUPFAM" id="SSF88697">
    <property type="entry name" value="PUA domain-like"/>
    <property type="match status" value="1"/>
</dbReference>
<dbReference type="InterPro" id="IPR015947">
    <property type="entry name" value="PUA-like_sf"/>
</dbReference>
<dbReference type="GO" id="GO:0003723">
    <property type="term" value="F:RNA binding"/>
    <property type="evidence" value="ECO:0007669"/>
    <property type="project" value="UniProtKB-UniRule"/>
</dbReference>
<dbReference type="Pfam" id="PF01189">
    <property type="entry name" value="Methyltr_RsmB-F"/>
    <property type="match status" value="1"/>
</dbReference>
<dbReference type="EMBL" id="GFPF01009725">
    <property type="protein sequence ID" value="MAA20871.1"/>
    <property type="molecule type" value="Transcribed_RNA"/>
</dbReference>
<comment type="caution">
    <text evidence="5">Lacks conserved residue(s) required for the propagation of feature annotation.</text>
</comment>
<feature type="domain" description="SAM-dependent MTase RsmB/NOP-type" evidence="6">
    <location>
        <begin position="167"/>
        <end position="349"/>
    </location>
</feature>
<dbReference type="Pfam" id="PF01472">
    <property type="entry name" value="PUA"/>
    <property type="match status" value="1"/>
</dbReference>
<dbReference type="InterPro" id="IPR023267">
    <property type="entry name" value="RCMT"/>
</dbReference>
<sequence length="349" mass="38253">MIVSLVWRLQQFRNRICVPSLFRSALHTMGDLRLNNPFAKCPDVESVLLEEFQSAGVTDAEERLSRLKSWLSLPPQYTTVRVNTRLTTTEEAKDSLQRHLDESYSALAPQVLCHPSIPDLLVLAGRQSSSHVKPSLREVVVRRDCAEAVLRGAHVYIPGVMAAPKGLQAGQEVAVYGDLDGQCLRGRTRPYRGRRVFIGNGTALVSRADIFVNQVSEGCAVRMTEPLSGCPPLGGLEPSQLFLQNLPSALCGHILGPKPGDTVLDMCAAPGGKTTHLATLMNDTGLVVALDRSANRVSKIRSNCERWQISCVHTFAHDANEFDSLPREGCEASQAWRPAVVQHMQPVNC</sequence>
<organism evidence="7">
    <name type="scientific">Rhipicephalus zambeziensis</name>
    <dbReference type="NCBI Taxonomy" id="60191"/>
    <lineage>
        <taxon>Eukaryota</taxon>
        <taxon>Metazoa</taxon>
        <taxon>Ecdysozoa</taxon>
        <taxon>Arthropoda</taxon>
        <taxon>Chelicerata</taxon>
        <taxon>Arachnida</taxon>
        <taxon>Acari</taxon>
        <taxon>Parasitiformes</taxon>
        <taxon>Ixodida</taxon>
        <taxon>Ixodoidea</taxon>
        <taxon>Ixodidae</taxon>
        <taxon>Rhipicephalinae</taxon>
        <taxon>Rhipicephalus</taxon>
        <taxon>Rhipicephalus</taxon>
    </lineage>
</organism>
<reference evidence="7" key="1">
    <citation type="journal article" date="2017" name="Parasit. Vectors">
        <title>Sialotranscriptomics of Rhipicephalus zambeziensis reveals intricate expression profiles of secretory proteins and suggests tight temporal transcriptional regulation during blood-feeding.</title>
        <authorList>
            <person name="de Castro M.H."/>
            <person name="de Klerk D."/>
            <person name="Pienaar R."/>
            <person name="Rees D.J.G."/>
            <person name="Mans B.J."/>
        </authorList>
    </citation>
    <scope>NUCLEOTIDE SEQUENCE</scope>
    <source>
        <tissue evidence="7">Salivary glands</tissue>
    </source>
</reference>
<keyword evidence="4 5" id="KW-0694">RNA-binding</keyword>
<evidence type="ECO:0000256" key="4">
    <source>
        <dbReference type="ARBA" id="ARBA00022884"/>
    </source>
</evidence>
<dbReference type="CDD" id="cd21150">
    <property type="entry name" value="PUA_NSun6-like"/>
    <property type="match status" value="1"/>
</dbReference>
<name>A0A224Z1S5_9ACAR</name>
<dbReference type="Gene3D" id="2.30.130.10">
    <property type="entry name" value="PUA domain"/>
    <property type="match status" value="1"/>
</dbReference>
<dbReference type="InterPro" id="IPR029063">
    <property type="entry name" value="SAM-dependent_MTases_sf"/>
</dbReference>
<dbReference type="PROSITE" id="PS51686">
    <property type="entry name" value="SAM_MT_RSMB_NOP"/>
    <property type="match status" value="1"/>
</dbReference>
<dbReference type="Gene3D" id="3.40.50.150">
    <property type="entry name" value="Vaccinia Virus protein VP39"/>
    <property type="match status" value="1"/>
</dbReference>
<dbReference type="PANTHER" id="PTHR22807">
    <property type="entry name" value="NOP2 YEAST -RELATED NOL1/NOP2/FMU SUN DOMAIN-CONTAINING"/>
    <property type="match status" value="1"/>
</dbReference>
<evidence type="ECO:0000256" key="2">
    <source>
        <dbReference type="ARBA" id="ARBA00022679"/>
    </source>
</evidence>
<evidence type="ECO:0000256" key="5">
    <source>
        <dbReference type="PROSITE-ProRule" id="PRU01023"/>
    </source>
</evidence>
<evidence type="ECO:0000256" key="3">
    <source>
        <dbReference type="ARBA" id="ARBA00022691"/>
    </source>
</evidence>